<dbReference type="Proteomes" id="UP000624404">
    <property type="component" value="Unassembled WGS sequence"/>
</dbReference>
<dbReference type="PANTHER" id="PTHR33365:SF4">
    <property type="entry name" value="CYCLOCHLOROTINE BIOSYNTHESIS PROTEIN O"/>
    <property type="match status" value="1"/>
</dbReference>
<dbReference type="PANTHER" id="PTHR33365">
    <property type="entry name" value="YALI0B05434P"/>
    <property type="match status" value="1"/>
</dbReference>
<protein>
    <submittedName>
        <fullName evidence="4">62466dc7-c077-468d-ae7d-29e61eabbd18</fullName>
    </submittedName>
</protein>
<reference evidence="4" key="1">
    <citation type="submission" date="2020-10" db="EMBL/GenBank/DDBJ databases">
        <authorList>
            <person name="Kusch S."/>
        </authorList>
    </citation>
    <scope>NUCLEOTIDE SEQUENCE</scope>
    <source>
        <strain evidence="4">SwB9</strain>
    </source>
</reference>
<dbReference type="EMBL" id="CAJHIA010000011">
    <property type="protein sequence ID" value="CAD6444122.1"/>
    <property type="molecule type" value="Genomic_DNA"/>
</dbReference>
<evidence type="ECO:0000256" key="1">
    <source>
        <dbReference type="ARBA" id="ARBA00004685"/>
    </source>
</evidence>
<evidence type="ECO:0000313" key="5">
    <source>
        <dbReference type="Proteomes" id="UP000624404"/>
    </source>
</evidence>
<evidence type="ECO:0000256" key="2">
    <source>
        <dbReference type="ARBA" id="ARBA00035112"/>
    </source>
</evidence>
<accession>A0A8H2ZM82</accession>
<comment type="pathway">
    <text evidence="1">Mycotoxin biosynthesis.</text>
</comment>
<keyword evidence="3" id="KW-0472">Membrane</keyword>
<name>A0A8H2ZM82_9HELO</name>
<keyword evidence="5" id="KW-1185">Reference proteome</keyword>
<dbReference type="GO" id="GO:0043386">
    <property type="term" value="P:mycotoxin biosynthetic process"/>
    <property type="evidence" value="ECO:0007669"/>
    <property type="project" value="InterPro"/>
</dbReference>
<comment type="similarity">
    <text evidence="2">Belongs to the ustYa family.</text>
</comment>
<keyword evidence="3" id="KW-1133">Transmembrane helix</keyword>
<organism evidence="4 5">
    <name type="scientific">Sclerotinia trifoliorum</name>
    <dbReference type="NCBI Taxonomy" id="28548"/>
    <lineage>
        <taxon>Eukaryota</taxon>
        <taxon>Fungi</taxon>
        <taxon>Dikarya</taxon>
        <taxon>Ascomycota</taxon>
        <taxon>Pezizomycotina</taxon>
        <taxon>Leotiomycetes</taxon>
        <taxon>Helotiales</taxon>
        <taxon>Sclerotiniaceae</taxon>
        <taxon>Sclerotinia</taxon>
    </lineage>
</organism>
<dbReference type="Pfam" id="PF11807">
    <property type="entry name" value="UstYa"/>
    <property type="match status" value="1"/>
</dbReference>
<proteinExistence type="inferred from homology"/>
<dbReference type="AlphaFoldDB" id="A0A8H2ZM82"/>
<comment type="caution">
    <text evidence="4">The sequence shown here is derived from an EMBL/GenBank/DDBJ whole genome shotgun (WGS) entry which is preliminary data.</text>
</comment>
<feature type="transmembrane region" description="Helical" evidence="3">
    <location>
        <begin position="45"/>
        <end position="67"/>
    </location>
</feature>
<evidence type="ECO:0000313" key="4">
    <source>
        <dbReference type="EMBL" id="CAD6444122.1"/>
    </source>
</evidence>
<keyword evidence="3" id="KW-0812">Transmembrane</keyword>
<dbReference type="OrthoDB" id="3687641at2759"/>
<dbReference type="InterPro" id="IPR021765">
    <property type="entry name" value="UstYa-like"/>
</dbReference>
<sequence length="263" mass="30558">MFERARKLFFYKTLTEIEDGFLDDNEPFLHSISTEKTRRYPRNSALPWMISTFALALCLLATLLISYPLKLPASYETGFATEMQAGVHIIETEEVHFWGGIKAHPNGTFYMHFDPSTHVRYVGKPTAEMDEAWNRLTGRFVTLTKEESESINGEISEYKPGGYLAATASQHNLHCLNYIRQCLYDDHYPDVHIAREGIPDYWLHIDHCIDTLRQMLQCAGDMTPVPKAYTESRLLLANTEMTHTCRKFENLLEWTQYRYKQTL</sequence>
<gene>
    <name evidence="4" type="ORF">SCLTRI_LOCUS3914</name>
</gene>
<evidence type="ECO:0000256" key="3">
    <source>
        <dbReference type="SAM" id="Phobius"/>
    </source>
</evidence>